<gene>
    <name evidence="1" type="ORF">G3T36_17200</name>
</gene>
<dbReference type="AlphaFoldDB" id="A0A6L9Y2T5"/>
<name>A0A6L9Y2T5_9MICO</name>
<dbReference type="Proteomes" id="UP000474967">
    <property type="component" value="Unassembled WGS sequence"/>
</dbReference>
<evidence type="ECO:0000313" key="2">
    <source>
        <dbReference type="Proteomes" id="UP000474967"/>
    </source>
</evidence>
<evidence type="ECO:0000313" key="1">
    <source>
        <dbReference type="EMBL" id="NEN07598.1"/>
    </source>
</evidence>
<accession>A0A6L9Y2T5</accession>
<proteinExistence type="predicted"/>
<keyword evidence="2" id="KW-1185">Reference proteome</keyword>
<organism evidence="1 2">
    <name type="scientific">Leifsonia tongyongensis</name>
    <dbReference type="NCBI Taxonomy" id="1268043"/>
    <lineage>
        <taxon>Bacteria</taxon>
        <taxon>Bacillati</taxon>
        <taxon>Actinomycetota</taxon>
        <taxon>Actinomycetes</taxon>
        <taxon>Micrococcales</taxon>
        <taxon>Microbacteriaceae</taxon>
        <taxon>Leifsonia</taxon>
    </lineage>
</organism>
<comment type="caution">
    <text evidence="1">The sequence shown here is derived from an EMBL/GenBank/DDBJ whole genome shotgun (WGS) entry which is preliminary data.</text>
</comment>
<sequence length="138" mass="15301">MDDAKTEELLLEFTGHNTTRSIKAFAPEGISLESNLEGEAHGVFDSTFYATFDALAKPDGTIEYETRQIHTTTDGQTVLIELSGTSTRVSPTQNRFVGQNTFRTASEQLGWLNGITARHEGEYDPVVGEQRVRVYGTR</sequence>
<dbReference type="RefSeq" id="WP_163291064.1">
    <property type="nucleotide sequence ID" value="NZ_JAAGWY010000004.1"/>
</dbReference>
<reference evidence="1 2" key="1">
    <citation type="journal article" date="2014" name="J. Microbiol.">
        <title>Diaminobutyricibacter tongyongensis gen. nov., sp. nov. and Homoserinibacter gongjuensis gen. nov., sp. nov. belong to the family Microbacteriaceae.</title>
        <authorList>
            <person name="Kim S.J."/>
            <person name="Ahn J.H."/>
            <person name="Weon H.Y."/>
            <person name="Hamada M."/>
            <person name="Suzuki K."/>
            <person name="Kwon S.W."/>
        </authorList>
    </citation>
    <scope>NUCLEOTIDE SEQUENCE [LARGE SCALE GENOMIC DNA]</scope>
    <source>
        <strain evidence="1 2">NBRC 108724</strain>
    </source>
</reference>
<protein>
    <recommendedName>
        <fullName evidence="3">DUF3237 domain-containing protein</fullName>
    </recommendedName>
</protein>
<dbReference type="EMBL" id="JAAGWY010000004">
    <property type="protein sequence ID" value="NEN07598.1"/>
    <property type="molecule type" value="Genomic_DNA"/>
</dbReference>
<dbReference type="Gene3D" id="2.40.160.20">
    <property type="match status" value="1"/>
</dbReference>
<evidence type="ECO:0008006" key="3">
    <source>
        <dbReference type="Google" id="ProtNLM"/>
    </source>
</evidence>